<dbReference type="NCBIfam" id="TIGR03464">
    <property type="entry name" value="HpnC"/>
    <property type="match status" value="1"/>
</dbReference>
<dbReference type="Gene3D" id="1.10.600.10">
    <property type="entry name" value="Farnesyl Diphosphate Synthase"/>
    <property type="match status" value="1"/>
</dbReference>
<dbReference type="InterPro" id="IPR033904">
    <property type="entry name" value="Trans_IPPS_HH"/>
</dbReference>
<organism evidence="2 3">
    <name type="scientific">Prauserella shujinwangii</name>
    <dbReference type="NCBI Taxonomy" id="1453103"/>
    <lineage>
        <taxon>Bacteria</taxon>
        <taxon>Bacillati</taxon>
        <taxon>Actinomycetota</taxon>
        <taxon>Actinomycetes</taxon>
        <taxon>Pseudonocardiales</taxon>
        <taxon>Pseudonocardiaceae</taxon>
        <taxon>Prauserella</taxon>
    </lineage>
</organism>
<sequence length="313" mass="34095">MTPPAEQPAWEIGDTPDPGTRPTETGTRRVGSPGEDHGGIRAKARHENFPVALRLLPREYRRHLMALYAFARMVDDVGDEGEAEPGERIRLLDRIERDLDRIYTGVFPADPLYADLAQTIRARALPREPFARLIEANRQDQTVRRYRTFADLVGYCTLSADPVGRLVLHVFDAATPRRLELSDQVCTALQILEHCQDVAEDAEAGRIYLPQEDLERFGVAEEDLRAPTANRAVRALVGFEVQRAVALLDTGAELVGTLRGVARFAVAGYVAGGRATAVALAGSGFDVLAGPPRPARARTAAELAALLVSGGAR</sequence>
<dbReference type="RefSeq" id="WP_245900843.1">
    <property type="nucleotide sequence ID" value="NZ_PVNH01000008.1"/>
</dbReference>
<dbReference type="SFLD" id="SFLDG01212">
    <property type="entry name" value="Phytoene_synthase_like"/>
    <property type="match status" value="1"/>
</dbReference>
<feature type="compositionally biased region" description="Low complexity" evidence="1">
    <location>
        <begin position="13"/>
        <end position="29"/>
    </location>
</feature>
<evidence type="ECO:0000256" key="1">
    <source>
        <dbReference type="SAM" id="MobiDB-lite"/>
    </source>
</evidence>
<dbReference type="GO" id="GO:0004311">
    <property type="term" value="F:geranylgeranyl diphosphate synthase activity"/>
    <property type="evidence" value="ECO:0007669"/>
    <property type="project" value="InterPro"/>
</dbReference>
<dbReference type="GO" id="GO:0051996">
    <property type="term" value="F:squalene synthase [NAD(P)H] activity"/>
    <property type="evidence" value="ECO:0007669"/>
    <property type="project" value="InterPro"/>
</dbReference>
<evidence type="ECO:0000313" key="3">
    <source>
        <dbReference type="Proteomes" id="UP000238362"/>
    </source>
</evidence>
<dbReference type="SFLD" id="SFLDG01018">
    <property type="entry name" value="Squalene/Phytoene_Synthase_Lik"/>
    <property type="match status" value="1"/>
</dbReference>
<keyword evidence="3" id="KW-1185">Reference proteome</keyword>
<dbReference type="InterPro" id="IPR017827">
    <property type="entry name" value="HSQ_synthase_HpnC"/>
</dbReference>
<protein>
    <submittedName>
        <fullName evidence="2">Squalene synthase HpnC</fullName>
    </submittedName>
</protein>
<dbReference type="Proteomes" id="UP000238362">
    <property type="component" value="Unassembled WGS sequence"/>
</dbReference>
<dbReference type="InterPro" id="IPR002060">
    <property type="entry name" value="Squ/phyt_synthse"/>
</dbReference>
<dbReference type="SUPFAM" id="SSF48576">
    <property type="entry name" value="Terpenoid synthases"/>
    <property type="match status" value="1"/>
</dbReference>
<dbReference type="EMBL" id="PVNH01000008">
    <property type="protein sequence ID" value="PRX45912.1"/>
    <property type="molecule type" value="Genomic_DNA"/>
</dbReference>
<dbReference type="GO" id="GO:0016114">
    <property type="term" value="P:terpenoid biosynthetic process"/>
    <property type="evidence" value="ECO:0007669"/>
    <property type="project" value="UniProtKB-ARBA"/>
</dbReference>
<comment type="caution">
    <text evidence="2">The sequence shown here is derived from an EMBL/GenBank/DDBJ whole genome shotgun (WGS) entry which is preliminary data.</text>
</comment>
<evidence type="ECO:0000313" key="2">
    <source>
        <dbReference type="EMBL" id="PRX45912.1"/>
    </source>
</evidence>
<proteinExistence type="predicted"/>
<dbReference type="AlphaFoldDB" id="A0A2T0LR20"/>
<dbReference type="PANTHER" id="PTHR31480">
    <property type="entry name" value="BIFUNCTIONAL LYCOPENE CYCLASE/PHYTOENE SYNTHASE"/>
    <property type="match status" value="1"/>
</dbReference>
<gene>
    <name evidence="2" type="ORF">B0I33_10858</name>
</gene>
<accession>A0A2T0LR20</accession>
<dbReference type="CDD" id="cd00683">
    <property type="entry name" value="Trans_IPPS_HH"/>
    <property type="match status" value="1"/>
</dbReference>
<dbReference type="InterPro" id="IPR008949">
    <property type="entry name" value="Isoprenoid_synthase_dom_sf"/>
</dbReference>
<reference evidence="2 3" key="1">
    <citation type="submission" date="2018-03" db="EMBL/GenBank/DDBJ databases">
        <title>Genomic Encyclopedia of Type Strains, Phase III (KMG-III): the genomes of soil and plant-associated and newly described type strains.</title>
        <authorList>
            <person name="Whitman W."/>
        </authorList>
    </citation>
    <scope>NUCLEOTIDE SEQUENCE [LARGE SCALE GENOMIC DNA]</scope>
    <source>
        <strain evidence="2 3">CGMCC 4.7125</strain>
    </source>
</reference>
<feature type="region of interest" description="Disordered" evidence="1">
    <location>
        <begin position="1"/>
        <end position="43"/>
    </location>
</feature>
<dbReference type="InterPro" id="IPR044843">
    <property type="entry name" value="Trans_IPPS_bact-type"/>
</dbReference>
<dbReference type="Pfam" id="PF00494">
    <property type="entry name" value="SQS_PSY"/>
    <property type="match status" value="1"/>
</dbReference>
<name>A0A2T0LR20_9PSEU</name>
<dbReference type="SFLD" id="SFLDS00005">
    <property type="entry name" value="Isoprenoid_Synthase_Type_I"/>
    <property type="match status" value="1"/>
</dbReference>